<protein>
    <recommendedName>
        <fullName evidence="2">RNA helicase</fullName>
        <ecNumber evidence="2">3.6.4.13</ecNumber>
    </recommendedName>
</protein>
<keyword evidence="3" id="KW-0547">Nucleotide-binding</keyword>
<proteinExistence type="inferred from homology"/>
<dbReference type="KEGG" id="dfa:DFA_05984"/>
<sequence length="666" mass="74140">MSSHNNNNNYSSQQQESSSSLSSSEDVLLFNNLNQRSLSITQQRLALPVYQLRKHILHLLETKQTLVVVGHTGCGKTTQIPQYLYEAGWCDGGRCIAVTQPRRVAATSVAVRVAEEMGESTVGGKVGYTIRFDDQTTNTTAIKYMTDGMLLREMMVDPLLSRYPVVMIDEAHERSLSTDLVIGLLKKVMVRRPDLRVIVSSATLDAEDFCNYFNLNKDSNDKTKDTCAILSIEGRNYPVDLHYLEEPTANYVDTTVKTIVDIHLTQTPGDVLVFLTGQDEIETVRRQLIDRLSDDPTNQQHQYTIVPIYSGLPLEKQMKVFAPPNIHKRKIVLATNIAETSITIDGIVYVVDCGFVKIKSYSGRSGTDSLVVVPTSQASANQRAGRAGRNRSGKCYRLYTEAAFAKLDVHTIPEIQRSNLSSVVLQLKALGIDNILAFDFLSPPVADSLVRALELLYALGAIDDYAKLTSPIGMTMAELPTEPPFSKMILSAASDFGCSEECLSIVAMLTIPGIQYNQSLVRKQFGVKEGDHLTLLNIYNSYVDIKQKDQSGWCHDNGLNAKAMTRVLQGNNNNDTKKVDPSVLVRKAIVSGFFSNAARLLPDGSYQTIKDKRNLWIHPTSIIGTINSPEWVIFHDVIITTKEFMKELTVIEPNWLSEIAPHYYSK</sequence>
<dbReference type="InterPro" id="IPR014001">
    <property type="entry name" value="Helicase_ATP-bd"/>
</dbReference>
<dbReference type="InterPro" id="IPR007502">
    <property type="entry name" value="Helicase-assoc_dom"/>
</dbReference>
<dbReference type="InterPro" id="IPR027417">
    <property type="entry name" value="P-loop_NTPase"/>
</dbReference>
<dbReference type="Pfam" id="PF07717">
    <property type="entry name" value="OB_NTP_bind"/>
    <property type="match status" value="1"/>
</dbReference>
<dbReference type="InterPro" id="IPR011545">
    <property type="entry name" value="DEAD/DEAH_box_helicase_dom"/>
</dbReference>
<feature type="region of interest" description="Disordered" evidence="8">
    <location>
        <begin position="1"/>
        <end position="20"/>
    </location>
</feature>
<evidence type="ECO:0000256" key="2">
    <source>
        <dbReference type="ARBA" id="ARBA00012552"/>
    </source>
</evidence>
<feature type="domain" description="Helicase ATP-binding" evidence="9">
    <location>
        <begin position="57"/>
        <end position="222"/>
    </location>
</feature>
<dbReference type="InterPro" id="IPR011709">
    <property type="entry name" value="DEAD-box_helicase_OB_fold"/>
</dbReference>
<dbReference type="CDD" id="cd18791">
    <property type="entry name" value="SF2_C_RHA"/>
    <property type="match status" value="1"/>
</dbReference>
<evidence type="ECO:0000259" key="10">
    <source>
        <dbReference type="PROSITE" id="PS51194"/>
    </source>
</evidence>
<evidence type="ECO:0000256" key="3">
    <source>
        <dbReference type="ARBA" id="ARBA00022741"/>
    </source>
</evidence>
<dbReference type="Proteomes" id="UP000007797">
    <property type="component" value="Unassembled WGS sequence"/>
</dbReference>
<dbReference type="PANTHER" id="PTHR18934:SF136">
    <property type="entry name" value="ATP-DEPENDENT RNA HELICASE DHX35-RELATED"/>
    <property type="match status" value="1"/>
</dbReference>
<reference evidence="12" key="1">
    <citation type="journal article" date="2011" name="Genome Res.">
        <title>Phylogeny-wide analysis of social amoeba genomes highlights ancient origins for complex intercellular communication.</title>
        <authorList>
            <person name="Heidel A.J."/>
            <person name="Lawal H.M."/>
            <person name="Felder M."/>
            <person name="Schilde C."/>
            <person name="Helps N.R."/>
            <person name="Tunggal B."/>
            <person name="Rivero F."/>
            <person name="John U."/>
            <person name="Schleicher M."/>
            <person name="Eichinger L."/>
            <person name="Platzer M."/>
            <person name="Noegel A.A."/>
            <person name="Schaap P."/>
            <person name="Gloeckner G."/>
        </authorList>
    </citation>
    <scope>NUCLEOTIDE SEQUENCE [LARGE SCALE GENOMIC DNA]</scope>
    <source>
        <strain evidence="12">SH3</strain>
    </source>
</reference>
<comment type="similarity">
    <text evidence="1">Belongs to the DEAD box helicase family. DEAH subfamily.</text>
</comment>
<keyword evidence="12" id="KW-1185">Reference proteome</keyword>
<gene>
    <name evidence="11" type="primary">dhx35</name>
    <name evidence="11" type="ORF">DFA_05984</name>
</gene>
<dbReference type="GeneID" id="14876421"/>
<dbReference type="Pfam" id="PF00271">
    <property type="entry name" value="Helicase_C"/>
    <property type="match status" value="1"/>
</dbReference>
<evidence type="ECO:0000256" key="6">
    <source>
        <dbReference type="ARBA" id="ARBA00022840"/>
    </source>
</evidence>
<evidence type="ECO:0000256" key="1">
    <source>
        <dbReference type="ARBA" id="ARBA00008792"/>
    </source>
</evidence>
<dbReference type="GO" id="GO:0003723">
    <property type="term" value="F:RNA binding"/>
    <property type="evidence" value="ECO:0007669"/>
    <property type="project" value="TreeGrafter"/>
</dbReference>
<dbReference type="AlphaFoldDB" id="F4PJS4"/>
<dbReference type="SMART" id="SM00487">
    <property type="entry name" value="DEXDc"/>
    <property type="match status" value="1"/>
</dbReference>
<accession>F4PJS4</accession>
<dbReference type="FunFam" id="3.40.50.300:FF:000578">
    <property type="entry name" value="probable ATP-dependent RNA helicase DHX35"/>
    <property type="match status" value="1"/>
</dbReference>
<dbReference type="FunFam" id="3.40.50.300:FF:000767">
    <property type="entry name" value="Putative ATP-dependent RNA helicase DHX35"/>
    <property type="match status" value="1"/>
</dbReference>
<dbReference type="RefSeq" id="XP_004361699.1">
    <property type="nucleotide sequence ID" value="XM_004361642.1"/>
</dbReference>
<comment type="catalytic activity">
    <reaction evidence="7">
        <text>ATP + H2O = ADP + phosphate + H(+)</text>
        <dbReference type="Rhea" id="RHEA:13065"/>
        <dbReference type="ChEBI" id="CHEBI:15377"/>
        <dbReference type="ChEBI" id="CHEBI:15378"/>
        <dbReference type="ChEBI" id="CHEBI:30616"/>
        <dbReference type="ChEBI" id="CHEBI:43474"/>
        <dbReference type="ChEBI" id="CHEBI:456216"/>
        <dbReference type="EC" id="3.6.4.13"/>
    </reaction>
</comment>
<dbReference type="InterPro" id="IPR001650">
    <property type="entry name" value="Helicase_C-like"/>
</dbReference>
<name>F4PJS4_CACFS</name>
<organism evidence="11 12">
    <name type="scientific">Cavenderia fasciculata</name>
    <name type="common">Slime mold</name>
    <name type="synonym">Dictyostelium fasciculatum</name>
    <dbReference type="NCBI Taxonomy" id="261658"/>
    <lineage>
        <taxon>Eukaryota</taxon>
        <taxon>Amoebozoa</taxon>
        <taxon>Evosea</taxon>
        <taxon>Eumycetozoa</taxon>
        <taxon>Dictyostelia</taxon>
        <taxon>Acytosteliales</taxon>
        <taxon>Cavenderiaceae</taxon>
        <taxon>Cavenderia</taxon>
    </lineage>
</organism>
<dbReference type="PANTHER" id="PTHR18934">
    <property type="entry name" value="ATP-DEPENDENT RNA HELICASE"/>
    <property type="match status" value="1"/>
</dbReference>
<evidence type="ECO:0000256" key="8">
    <source>
        <dbReference type="SAM" id="MobiDB-lite"/>
    </source>
</evidence>
<evidence type="ECO:0000259" key="9">
    <source>
        <dbReference type="PROSITE" id="PS51192"/>
    </source>
</evidence>
<keyword evidence="5 11" id="KW-0347">Helicase</keyword>
<evidence type="ECO:0000256" key="4">
    <source>
        <dbReference type="ARBA" id="ARBA00022801"/>
    </source>
</evidence>
<keyword evidence="4" id="KW-0378">Hydrolase</keyword>
<dbReference type="Pfam" id="PF04408">
    <property type="entry name" value="WHD_HA2"/>
    <property type="match status" value="1"/>
</dbReference>
<dbReference type="PROSITE" id="PS51192">
    <property type="entry name" value="HELICASE_ATP_BIND_1"/>
    <property type="match status" value="1"/>
</dbReference>
<dbReference type="OrthoDB" id="10253254at2759"/>
<dbReference type="GO" id="GO:0003724">
    <property type="term" value="F:RNA helicase activity"/>
    <property type="evidence" value="ECO:0007669"/>
    <property type="project" value="UniProtKB-EC"/>
</dbReference>
<dbReference type="PROSITE" id="PS51194">
    <property type="entry name" value="HELICASE_CTER"/>
    <property type="match status" value="1"/>
</dbReference>
<dbReference type="Gene3D" id="3.40.50.300">
    <property type="entry name" value="P-loop containing nucleotide triphosphate hydrolases"/>
    <property type="match status" value="2"/>
</dbReference>
<dbReference type="SMART" id="SM00490">
    <property type="entry name" value="HELICc"/>
    <property type="match status" value="1"/>
</dbReference>
<evidence type="ECO:0000313" key="12">
    <source>
        <dbReference type="Proteomes" id="UP000007797"/>
    </source>
</evidence>
<dbReference type="Pfam" id="PF00270">
    <property type="entry name" value="DEAD"/>
    <property type="match status" value="1"/>
</dbReference>
<evidence type="ECO:0000313" key="11">
    <source>
        <dbReference type="EMBL" id="EGG23848.1"/>
    </source>
</evidence>
<dbReference type="SMART" id="SM00847">
    <property type="entry name" value="HA2"/>
    <property type="match status" value="1"/>
</dbReference>
<dbReference type="Pfam" id="PF21010">
    <property type="entry name" value="HA2_C"/>
    <property type="match status" value="1"/>
</dbReference>
<dbReference type="EC" id="3.6.4.13" evidence="2"/>
<feature type="domain" description="Helicase C-terminal" evidence="10">
    <location>
        <begin position="255"/>
        <end position="431"/>
    </location>
</feature>
<dbReference type="EMBL" id="GL883007">
    <property type="protein sequence ID" value="EGG23848.1"/>
    <property type="molecule type" value="Genomic_DNA"/>
</dbReference>
<dbReference type="Gene3D" id="1.20.120.1080">
    <property type="match status" value="1"/>
</dbReference>
<evidence type="ECO:0000256" key="5">
    <source>
        <dbReference type="ARBA" id="ARBA00022806"/>
    </source>
</evidence>
<dbReference type="GO" id="GO:0005524">
    <property type="term" value="F:ATP binding"/>
    <property type="evidence" value="ECO:0007669"/>
    <property type="project" value="UniProtKB-KW"/>
</dbReference>
<dbReference type="STRING" id="1054147.F4PJS4"/>
<evidence type="ECO:0000256" key="7">
    <source>
        <dbReference type="ARBA" id="ARBA00047984"/>
    </source>
</evidence>
<dbReference type="InterPro" id="IPR048333">
    <property type="entry name" value="HA2_WH"/>
</dbReference>
<keyword evidence="6" id="KW-0067">ATP-binding</keyword>
<dbReference type="OMA" id="FHEVMET"/>
<dbReference type="GO" id="GO:0016787">
    <property type="term" value="F:hydrolase activity"/>
    <property type="evidence" value="ECO:0007669"/>
    <property type="project" value="UniProtKB-KW"/>
</dbReference>
<dbReference type="SUPFAM" id="SSF52540">
    <property type="entry name" value="P-loop containing nucleoside triphosphate hydrolases"/>
    <property type="match status" value="1"/>
</dbReference>